<proteinExistence type="predicted"/>
<evidence type="ECO:0000313" key="2">
    <source>
        <dbReference type="Proteomes" id="UP001161017"/>
    </source>
</evidence>
<sequence length="308" mass="34743">MPRFKRSRQTPGPSHAAPFSLTLFNKSYHLLASSPRTLHLLHLTSNIASSVLEAHRLLTLKSSLLHPQDLDRATSVIADTETALHDIAQLIKPARVTRPRAAILDLPLFDKNNSKSTWVLHDSPHARALHNRLSSLHGSLMSVLSILYLSDLRWPFVAAKPETEPPQYNEKEASPPPPAYDSVVEKPFEKQHQHIWNGPQTTRIPTTTSRCAIDNPYTWQPPPPEEGKLQHSKSDPTPQHNVYMEGFRHRVYRHENISSEYLRGCRLNEPWTVEFAVADEEEGERRGSQGGAGMGMGMVVMGWNCRRG</sequence>
<reference evidence="1" key="1">
    <citation type="journal article" date="2023" name="Genome Biol. Evol.">
        <title>First Whole Genome Sequence and Flow Cytometry Genome Size Data for the Lichen-Forming Fungus Ramalina farinacea (Ascomycota).</title>
        <authorList>
            <person name="Llewellyn T."/>
            <person name="Mian S."/>
            <person name="Hill R."/>
            <person name="Leitch I.J."/>
            <person name="Gaya E."/>
        </authorList>
    </citation>
    <scope>NUCLEOTIDE SEQUENCE</scope>
    <source>
        <strain evidence="1">LIQ254RAFAR</strain>
    </source>
</reference>
<gene>
    <name evidence="1" type="ORF">OHK93_001379</name>
</gene>
<comment type="caution">
    <text evidence="1">The sequence shown here is derived from an EMBL/GenBank/DDBJ whole genome shotgun (WGS) entry which is preliminary data.</text>
</comment>
<evidence type="ECO:0000313" key="1">
    <source>
        <dbReference type="EMBL" id="MDI1490179.1"/>
    </source>
</evidence>
<accession>A0AA43QR46</accession>
<name>A0AA43QR46_9LECA</name>
<dbReference type="EMBL" id="JAPUFD010000011">
    <property type="protein sequence ID" value="MDI1490179.1"/>
    <property type="molecule type" value="Genomic_DNA"/>
</dbReference>
<dbReference type="AlphaFoldDB" id="A0AA43QR46"/>
<protein>
    <submittedName>
        <fullName evidence="1">Uncharacterized protein</fullName>
    </submittedName>
</protein>
<keyword evidence="2" id="KW-1185">Reference proteome</keyword>
<dbReference type="Proteomes" id="UP001161017">
    <property type="component" value="Unassembled WGS sequence"/>
</dbReference>
<organism evidence="1 2">
    <name type="scientific">Ramalina farinacea</name>
    <dbReference type="NCBI Taxonomy" id="258253"/>
    <lineage>
        <taxon>Eukaryota</taxon>
        <taxon>Fungi</taxon>
        <taxon>Dikarya</taxon>
        <taxon>Ascomycota</taxon>
        <taxon>Pezizomycotina</taxon>
        <taxon>Lecanoromycetes</taxon>
        <taxon>OSLEUM clade</taxon>
        <taxon>Lecanoromycetidae</taxon>
        <taxon>Lecanorales</taxon>
        <taxon>Lecanorineae</taxon>
        <taxon>Ramalinaceae</taxon>
        <taxon>Ramalina</taxon>
    </lineage>
</organism>